<dbReference type="Proteomes" id="UP000193922">
    <property type="component" value="Unassembled WGS sequence"/>
</dbReference>
<reference evidence="1 2" key="1">
    <citation type="submission" date="2016-07" db="EMBL/GenBank/DDBJ databases">
        <title>Pervasive Adenine N6-methylation of Active Genes in Fungi.</title>
        <authorList>
            <consortium name="DOE Joint Genome Institute"/>
            <person name="Mondo S.J."/>
            <person name="Dannebaum R.O."/>
            <person name="Kuo R.C."/>
            <person name="Labutti K."/>
            <person name="Haridas S."/>
            <person name="Kuo A."/>
            <person name="Salamov A."/>
            <person name="Ahrendt S.R."/>
            <person name="Lipzen A."/>
            <person name="Sullivan W."/>
            <person name="Andreopoulos W.B."/>
            <person name="Clum A."/>
            <person name="Lindquist E."/>
            <person name="Daum C."/>
            <person name="Ramamoorthy G.K."/>
            <person name="Gryganskyi A."/>
            <person name="Culley D."/>
            <person name="Magnuson J.K."/>
            <person name="James T.Y."/>
            <person name="O'Malley M.A."/>
            <person name="Stajich J.E."/>
            <person name="Spatafora J.W."/>
            <person name="Visel A."/>
            <person name="Grigoriev I.V."/>
        </authorList>
    </citation>
    <scope>NUCLEOTIDE SEQUENCE [LARGE SCALE GENOMIC DNA]</scope>
    <source>
        <strain evidence="1 2">ATCC 12442</strain>
    </source>
</reference>
<dbReference type="AlphaFoldDB" id="A0A1Y1W1K1"/>
<comment type="caution">
    <text evidence="1">The sequence shown here is derived from an EMBL/GenBank/DDBJ whole genome shotgun (WGS) entry which is preliminary data.</text>
</comment>
<protein>
    <submittedName>
        <fullName evidence="1">Uncharacterized protein</fullName>
    </submittedName>
</protein>
<accession>A0A1Y1W1K1</accession>
<sequence>MLHSHGLADSAVLRSAPLLSYRAPYIGWELLRLRLTGFGGQRCVAHLPTCPPA</sequence>
<evidence type="ECO:0000313" key="1">
    <source>
        <dbReference type="EMBL" id="ORX67185.1"/>
    </source>
</evidence>
<proteinExistence type="predicted"/>
<name>A0A1Y1W1K1_9FUNG</name>
<evidence type="ECO:0000313" key="2">
    <source>
        <dbReference type="Proteomes" id="UP000193922"/>
    </source>
</evidence>
<organism evidence="1 2">
    <name type="scientific">Linderina pennispora</name>
    <dbReference type="NCBI Taxonomy" id="61395"/>
    <lineage>
        <taxon>Eukaryota</taxon>
        <taxon>Fungi</taxon>
        <taxon>Fungi incertae sedis</taxon>
        <taxon>Zoopagomycota</taxon>
        <taxon>Kickxellomycotina</taxon>
        <taxon>Kickxellomycetes</taxon>
        <taxon>Kickxellales</taxon>
        <taxon>Kickxellaceae</taxon>
        <taxon>Linderina</taxon>
    </lineage>
</organism>
<keyword evidence="2" id="KW-1185">Reference proteome</keyword>
<dbReference type="RefSeq" id="XP_040741107.1">
    <property type="nucleotide sequence ID" value="XM_040888361.1"/>
</dbReference>
<dbReference type="EMBL" id="MCFD01000013">
    <property type="protein sequence ID" value="ORX67185.1"/>
    <property type="molecule type" value="Genomic_DNA"/>
</dbReference>
<gene>
    <name evidence="1" type="ORF">DL89DRAFT_269608</name>
</gene>
<dbReference type="GeneID" id="63805009"/>